<evidence type="ECO:0000313" key="3">
    <source>
        <dbReference type="EMBL" id="KKK69374.1"/>
    </source>
</evidence>
<feature type="compositionally biased region" description="Basic and acidic residues" evidence="1">
    <location>
        <begin position="240"/>
        <end position="256"/>
    </location>
</feature>
<feature type="domain" description="Lin1244/Lin1753-like N-terminal" evidence="2">
    <location>
        <begin position="11"/>
        <end position="96"/>
    </location>
</feature>
<feature type="region of interest" description="Disordered" evidence="1">
    <location>
        <begin position="227"/>
        <end position="256"/>
    </location>
</feature>
<dbReference type="Pfam" id="PF14297">
    <property type="entry name" value="Lin1244_N"/>
    <property type="match status" value="1"/>
</dbReference>
<comment type="caution">
    <text evidence="3">The sequence shown here is derived from an EMBL/GenBank/DDBJ whole genome shotgun (WGS) entry which is preliminary data.</text>
</comment>
<gene>
    <name evidence="3" type="ORF">LCGC14_2934690</name>
</gene>
<dbReference type="InterPro" id="IPR025400">
    <property type="entry name" value="Lin1244/Lin1753-like_N"/>
</dbReference>
<name>A0A0F8ZSK1_9ZZZZ</name>
<protein>
    <recommendedName>
        <fullName evidence="2">Lin1244/Lin1753-like N-terminal domain-containing protein</fullName>
    </recommendedName>
</protein>
<evidence type="ECO:0000259" key="2">
    <source>
        <dbReference type="Pfam" id="PF14297"/>
    </source>
</evidence>
<sequence>MTRKQKDVVSYFPHDADAATGDTLTVLQGRFGNNGYGFWFKLLEKLASTEGHYLDCRNSQRWQLLLAKTGVDELTGVDIMKLLVEMNAIDKDLWDLRVIWCQNLVNNVSDVYKNRKREIPQKPIITEDKAITTIKKAITTSENPQSKVKYSRVNNIYMRFEVFWKAYPKKKSKGQAEKVFAKFNPDEQLLATMLATIERAKKSADWQKDDGQYIPYPATWLNAKGWEDEIGKGGQGGTHRQSDKEPSAERYRQSLE</sequence>
<proteinExistence type="predicted"/>
<accession>A0A0F8ZSK1</accession>
<dbReference type="EMBL" id="LAZR01058680">
    <property type="protein sequence ID" value="KKK69374.1"/>
    <property type="molecule type" value="Genomic_DNA"/>
</dbReference>
<organism evidence="3">
    <name type="scientific">marine sediment metagenome</name>
    <dbReference type="NCBI Taxonomy" id="412755"/>
    <lineage>
        <taxon>unclassified sequences</taxon>
        <taxon>metagenomes</taxon>
        <taxon>ecological metagenomes</taxon>
    </lineage>
</organism>
<dbReference type="AlphaFoldDB" id="A0A0F8ZSK1"/>
<reference evidence="3" key="1">
    <citation type="journal article" date="2015" name="Nature">
        <title>Complex archaea that bridge the gap between prokaryotes and eukaryotes.</title>
        <authorList>
            <person name="Spang A."/>
            <person name="Saw J.H."/>
            <person name="Jorgensen S.L."/>
            <person name="Zaremba-Niedzwiedzka K."/>
            <person name="Martijn J."/>
            <person name="Lind A.E."/>
            <person name="van Eijk R."/>
            <person name="Schleper C."/>
            <person name="Guy L."/>
            <person name="Ettema T.J."/>
        </authorList>
    </citation>
    <scope>NUCLEOTIDE SEQUENCE</scope>
</reference>
<evidence type="ECO:0000256" key="1">
    <source>
        <dbReference type="SAM" id="MobiDB-lite"/>
    </source>
</evidence>